<organism evidence="2 3">
    <name type="scientific">Paenalkalicoccus suaedae</name>
    <dbReference type="NCBI Taxonomy" id="2592382"/>
    <lineage>
        <taxon>Bacteria</taxon>
        <taxon>Bacillati</taxon>
        <taxon>Bacillota</taxon>
        <taxon>Bacilli</taxon>
        <taxon>Bacillales</taxon>
        <taxon>Bacillaceae</taxon>
        <taxon>Paenalkalicoccus</taxon>
    </lineage>
</organism>
<dbReference type="AlphaFoldDB" id="A0A859FDY6"/>
<proteinExistence type="predicted"/>
<evidence type="ECO:0000313" key="3">
    <source>
        <dbReference type="Proteomes" id="UP000318138"/>
    </source>
</evidence>
<sequence>MHTIQYLLLTAVKHMRGERSLNGAMHLLKGKRSAQTIQDISFFSLNKYAGSLKTTPTTLIEQQKEIVITKEYIRFDQKRASITEAGDAFLSTWKGLPEHYNGFLFEWTNEAQVAWERLSLLMQTISHLQAGEKAFIPVYASFENRLAVKQTLRAYSIDNLQKSLHTFLSERLAQLDESSANLFVARCSGYHMAGKTYRQLGDDPVAKSLQFQAVIHYLLSNSIPSDLSFIKESKAVFNQTTQTARESAVLFRQGHSFEDVCRIRNLKASTVEDHVVELITYDKTFPYNHYISEEKVSYIHQIIKTISSTRLRLIKDASENVTYFEIRLAVAILNR</sequence>
<protein>
    <submittedName>
        <fullName evidence="2">Helix-turn-helix domain-containing protein</fullName>
    </submittedName>
</protein>
<dbReference type="RefSeq" id="WP_176009094.1">
    <property type="nucleotide sequence ID" value="NZ_CP041372.2"/>
</dbReference>
<name>A0A859FDY6_9BACI</name>
<dbReference type="Proteomes" id="UP000318138">
    <property type="component" value="Chromosome"/>
</dbReference>
<reference evidence="3" key="1">
    <citation type="submission" date="2019-07" db="EMBL/GenBank/DDBJ databases">
        <title>Bacillus alkalisoli sp. nov. isolated from saline soil.</title>
        <authorList>
            <person name="Sun J.-Q."/>
            <person name="Xu L."/>
        </authorList>
    </citation>
    <scope>NUCLEOTIDE SEQUENCE [LARGE SCALE GENOMIC DNA]</scope>
    <source>
        <strain evidence="3">M4U3P1</strain>
    </source>
</reference>
<keyword evidence="3" id="KW-1185">Reference proteome</keyword>
<dbReference type="KEGG" id="psua:FLK61_30550"/>
<dbReference type="Pfam" id="PF14493">
    <property type="entry name" value="HTH_40"/>
    <property type="match status" value="1"/>
</dbReference>
<feature type="domain" description="Helicase Helix-turn-helix" evidence="1">
    <location>
        <begin position="243"/>
        <end position="329"/>
    </location>
</feature>
<evidence type="ECO:0000313" key="2">
    <source>
        <dbReference type="EMBL" id="QKS71058.1"/>
    </source>
</evidence>
<gene>
    <name evidence="2" type="ORF">FLK61_30550</name>
</gene>
<evidence type="ECO:0000259" key="1">
    <source>
        <dbReference type="Pfam" id="PF14493"/>
    </source>
</evidence>
<dbReference type="InterPro" id="IPR029491">
    <property type="entry name" value="Helicase_HTH"/>
</dbReference>
<accession>A0A859FDY6</accession>
<dbReference type="EMBL" id="CP041372">
    <property type="protein sequence ID" value="QKS71058.1"/>
    <property type="molecule type" value="Genomic_DNA"/>
</dbReference>